<evidence type="ECO:0000259" key="3">
    <source>
        <dbReference type="Pfam" id="PF14258"/>
    </source>
</evidence>
<sequence length="327" mass="33861">MSAPTVTTTHAPVVGDGTSTRTRSSRRWRRWRWPLALLALVVVAGILSALPEPRTSTLTLAPDNPGDLGARAAAQILGRQGVDVHYVRHIADVESLAVPGSTVLVVGDYLLDADQIDVLDAGGADLVLVDAGWALSLLTDTIAAGGGISGEPEVRSAECEDPDAVAAGSITARGTLQATGPGAVVCFPAPGTGTDGGGAYAVSESDGRRIVALADVAPLTNVRLAEQGNAALVLRALGRHERLVWYIPSLDDVGAGDASAGAAPGQLLPPVVGVLALQLLLVVVVTALWRGRRLGRLVTEQLPVVVRSGETTRGRGRLYRRARSYGH</sequence>
<protein>
    <submittedName>
        <fullName evidence="4">DUF4350 domain-containing protein</fullName>
    </submittedName>
</protein>
<dbReference type="Pfam" id="PF14258">
    <property type="entry name" value="DUF4350"/>
    <property type="match status" value="1"/>
</dbReference>
<accession>A0A7Y6DVL4</accession>
<keyword evidence="2" id="KW-0472">Membrane</keyword>
<name>A0A7Y6DVL4_9CELL</name>
<feature type="region of interest" description="Disordered" evidence="1">
    <location>
        <begin position="1"/>
        <end position="21"/>
    </location>
</feature>
<comment type="caution">
    <text evidence="4">The sequence shown here is derived from an EMBL/GenBank/DDBJ whole genome shotgun (WGS) entry which is preliminary data.</text>
</comment>
<evidence type="ECO:0000313" key="5">
    <source>
        <dbReference type="Proteomes" id="UP000565724"/>
    </source>
</evidence>
<evidence type="ECO:0000313" key="4">
    <source>
        <dbReference type="EMBL" id="NUU15668.1"/>
    </source>
</evidence>
<dbReference type="Proteomes" id="UP000565724">
    <property type="component" value="Unassembled WGS sequence"/>
</dbReference>
<gene>
    <name evidence="4" type="ORF">HP550_00195</name>
</gene>
<keyword evidence="2" id="KW-1133">Transmembrane helix</keyword>
<evidence type="ECO:0000256" key="1">
    <source>
        <dbReference type="SAM" id="MobiDB-lite"/>
    </source>
</evidence>
<evidence type="ECO:0000256" key="2">
    <source>
        <dbReference type="SAM" id="Phobius"/>
    </source>
</evidence>
<dbReference type="InterPro" id="IPR025646">
    <property type="entry name" value="DUF4350"/>
</dbReference>
<proteinExistence type="predicted"/>
<feature type="transmembrane region" description="Helical" evidence="2">
    <location>
        <begin position="31"/>
        <end position="50"/>
    </location>
</feature>
<feature type="transmembrane region" description="Helical" evidence="2">
    <location>
        <begin position="267"/>
        <end position="289"/>
    </location>
</feature>
<reference evidence="4 5" key="1">
    <citation type="submission" date="2020-05" db="EMBL/GenBank/DDBJ databases">
        <title>Genome Sequencing of Type Strains.</title>
        <authorList>
            <person name="Lemaire J.F."/>
            <person name="Inderbitzin P."/>
            <person name="Gregorio O.A."/>
            <person name="Collins S.B."/>
            <person name="Wespe N."/>
            <person name="Knight-Connoni V."/>
        </authorList>
    </citation>
    <scope>NUCLEOTIDE SEQUENCE [LARGE SCALE GENOMIC DNA]</scope>
    <source>
        <strain evidence="4 5">ATCC 25174</strain>
    </source>
</reference>
<organism evidence="4 5">
    <name type="scientific">Cellulomonas humilata</name>
    <dbReference type="NCBI Taxonomy" id="144055"/>
    <lineage>
        <taxon>Bacteria</taxon>
        <taxon>Bacillati</taxon>
        <taxon>Actinomycetota</taxon>
        <taxon>Actinomycetes</taxon>
        <taxon>Micrococcales</taxon>
        <taxon>Cellulomonadaceae</taxon>
        <taxon>Cellulomonas</taxon>
    </lineage>
</organism>
<feature type="non-terminal residue" evidence="4">
    <location>
        <position position="327"/>
    </location>
</feature>
<dbReference type="EMBL" id="JABMCI010000030">
    <property type="protein sequence ID" value="NUU15668.1"/>
    <property type="molecule type" value="Genomic_DNA"/>
</dbReference>
<keyword evidence="5" id="KW-1185">Reference proteome</keyword>
<keyword evidence="2" id="KW-0812">Transmembrane</keyword>
<dbReference type="AlphaFoldDB" id="A0A7Y6DVL4"/>
<feature type="domain" description="DUF4350" evidence="3">
    <location>
        <begin position="62"/>
        <end position="235"/>
    </location>
</feature>
<dbReference type="RefSeq" id="WP_175345584.1">
    <property type="nucleotide sequence ID" value="NZ_JABMCI010000030.1"/>
</dbReference>